<organism evidence="2">
    <name type="scientific">Micrurus spixii</name>
    <name type="common">Amazon coral snake</name>
    <dbReference type="NCBI Taxonomy" id="129469"/>
    <lineage>
        <taxon>Eukaryota</taxon>
        <taxon>Metazoa</taxon>
        <taxon>Chordata</taxon>
        <taxon>Craniata</taxon>
        <taxon>Vertebrata</taxon>
        <taxon>Euteleostomi</taxon>
        <taxon>Lepidosauria</taxon>
        <taxon>Squamata</taxon>
        <taxon>Bifurcata</taxon>
        <taxon>Unidentata</taxon>
        <taxon>Episquamata</taxon>
        <taxon>Toxicofera</taxon>
        <taxon>Serpentes</taxon>
        <taxon>Colubroidea</taxon>
        <taxon>Elapidae</taxon>
        <taxon>Elapinae</taxon>
        <taxon>Micrurus</taxon>
    </lineage>
</organism>
<dbReference type="GO" id="GO:0032040">
    <property type="term" value="C:small-subunit processome"/>
    <property type="evidence" value="ECO:0007669"/>
    <property type="project" value="TreeGrafter"/>
</dbReference>
<reference evidence="2" key="1">
    <citation type="submission" date="2017-07" db="EMBL/GenBank/DDBJ databases">
        <authorList>
            <person name="Mikheyev A."/>
            <person name="Grau M."/>
        </authorList>
    </citation>
    <scope>NUCLEOTIDE SEQUENCE</scope>
    <source>
        <tissue evidence="2">Venom_gland</tissue>
    </source>
</reference>
<evidence type="ECO:0000313" key="2">
    <source>
        <dbReference type="EMBL" id="LAB17538.1"/>
    </source>
</evidence>
<reference evidence="2" key="2">
    <citation type="submission" date="2017-11" db="EMBL/GenBank/DDBJ databases">
        <title>Coralsnake Venomics: Analyses of Venom Gland Transcriptomes and Proteomes of Six Brazilian Taxa.</title>
        <authorList>
            <person name="Aird S.D."/>
            <person name="Jorge da Silva N."/>
            <person name="Qiu L."/>
            <person name="Villar-Briones A."/>
            <person name="Aparecida-Saddi V."/>
            <person name="Campos-Telles M.P."/>
            <person name="Grau M."/>
            <person name="Mikheyev A.S."/>
        </authorList>
    </citation>
    <scope>NUCLEOTIDE SEQUENCE</scope>
    <source>
        <tissue evidence="2">Venom_gland</tissue>
    </source>
</reference>
<feature type="domain" description="U3 small nucleolar RNA-associated protein 20 C-terminal" evidence="1">
    <location>
        <begin position="10"/>
        <end position="84"/>
    </location>
</feature>
<name>A0A2D4L9F6_9SAUR</name>
<dbReference type="EMBL" id="IACM01000782">
    <property type="protein sequence ID" value="LAB17538.1"/>
    <property type="molecule type" value="Transcribed_RNA"/>
</dbReference>
<evidence type="ECO:0000259" key="1">
    <source>
        <dbReference type="Pfam" id="PF23099"/>
    </source>
</evidence>
<accession>A0A2D4L9F6</accession>
<dbReference type="GO" id="GO:0030686">
    <property type="term" value="C:90S preribosome"/>
    <property type="evidence" value="ECO:0007669"/>
    <property type="project" value="TreeGrafter"/>
</dbReference>
<dbReference type="Pfam" id="PF23099">
    <property type="entry name" value="UTP20_C"/>
    <property type="match status" value="1"/>
</dbReference>
<proteinExistence type="predicted"/>
<dbReference type="AlphaFoldDB" id="A0A2D4L9F6"/>
<sequence>MKIISLPDPTLKNLSQEIIELLKKLVGLENFSLSFAFVQKQAIQRRAKRKKQRALQAVANPEIATKRKLKRHKNKTEAKKRKIEFLRPGYKAKKQRSHALKDLAMVE</sequence>
<protein>
    <recommendedName>
        <fullName evidence="1">U3 small nucleolar RNA-associated protein 20 C-terminal domain-containing protein</fullName>
    </recommendedName>
</protein>
<dbReference type="PANTHER" id="PTHR17695:SF11">
    <property type="entry name" value="SMALL SUBUNIT PROCESSOME COMPONENT 20 HOMOLOG"/>
    <property type="match status" value="1"/>
</dbReference>
<dbReference type="PANTHER" id="PTHR17695">
    <property type="entry name" value="SMALL SUBUNIT PROCESSOME COMPONENT 20 HOMOLOG"/>
    <property type="match status" value="1"/>
</dbReference>
<dbReference type="InterPro" id="IPR052575">
    <property type="entry name" value="SSU_processome_comp_20"/>
</dbReference>
<dbReference type="InterPro" id="IPR057525">
    <property type="entry name" value="UTP20_C"/>
</dbReference>